<dbReference type="Gene3D" id="3.80.10.10">
    <property type="entry name" value="Ribonuclease Inhibitor"/>
    <property type="match status" value="3"/>
</dbReference>
<accession>A0A8H7BQB0</accession>
<evidence type="ECO:0000259" key="8">
    <source>
        <dbReference type="Pfam" id="PF01321"/>
    </source>
</evidence>
<dbReference type="InterPro" id="IPR006162">
    <property type="entry name" value="Ppantetheine_attach_site"/>
</dbReference>
<protein>
    <recommendedName>
        <fullName evidence="12">Xaa-Pro aminopeptidase</fullName>
    </recommendedName>
</protein>
<keyword evidence="11" id="KW-1185">Reference proteome</keyword>
<dbReference type="OrthoDB" id="9995434at2759"/>
<dbReference type="GO" id="GO:0046872">
    <property type="term" value="F:metal ion binding"/>
    <property type="evidence" value="ECO:0007669"/>
    <property type="project" value="UniProtKB-KW"/>
</dbReference>
<evidence type="ECO:0000313" key="11">
    <source>
        <dbReference type="Proteomes" id="UP000605846"/>
    </source>
</evidence>
<keyword evidence="3" id="KW-0479">Metal-binding</keyword>
<dbReference type="GO" id="GO:0005737">
    <property type="term" value="C:cytoplasm"/>
    <property type="evidence" value="ECO:0007669"/>
    <property type="project" value="UniProtKB-ARBA"/>
</dbReference>
<dbReference type="Gene3D" id="3.90.230.10">
    <property type="entry name" value="Creatinase/methionine aminopeptidase superfamily"/>
    <property type="match status" value="1"/>
</dbReference>
<dbReference type="InterPro" id="IPR000587">
    <property type="entry name" value="Creatinase_N"/>
</dbReference>
<dbReference type="Pfam" id="PF01321">
    <property type="entry name" value="Creatinase_N"/>
    <property type="match status" value="1"/>
</dbReference>
<dbReference type="Pfam" id="PF16189">
    <property type="entry name" value="Creatinase_N_2"/>
    <property type="match status" value="1"/>
</dbReference>
<dbReference type="PANTHER" id="PTHR43763:SF6">
    <property type="entry name" value="XAA-PRO AMINOPEPTIDASE 1"/>
    <property type="match status" value="1"/>
</dbReference>
<evidence type="ECO:0000256" key="2">
    <source>
        <dbReference type="ARBA" id="ARBA00008766"/>
    </source>
</evidence>
<feature type="compositionally biased region" description="Basic residues" evidence="6">
    <location>
        <begin position="1"/>
        <end position="17"/>
    </location>
</feature>
<dbReference type="Gene3D" id="3.40.350.10">
    <property type="entry name" value="Creatinase/prolidase N-terminal domain"/>
    <property type="match status" value="2"/>
</dbReference>
<evidence type="ECO:0000256" key="4">
    <source>
        <dbReference type="ARBA" id="ARBA00022801"/>
    </source>
</evidence>
<dbReference type="FunFam" id="3.90.230.10:FF:000007">
    <property type="entry name" value="Xaa-Pro aminopeptidase P"/>
    <property type="match status" value="1"/>
</dbReference>
<comment type="cofactor">
    <cofactor evidence="1">
        <name>Mn(2+)</name>
        <dbReference type="ChEBI" id="CHEBI:29035"/>
    </cofactor>
</comment>
<dbReference type="InterPro" id="IPR050422">
    <property type="entry name" value="X-Pro_aminopeptidase_P"/>
</dbReference>
<dbReference type="SUPFAM" id="SSF55920">
    <property type="entry name" value="Creatinase/aminopeptidase"/>
    <property type="match status" value="1"/>
</dbReference>
<proteinExistence type="inferred from homology"/>
<dbReference type="Proteomes" id="UP000605846">
    <property type="component" value="Unassembled WGS sequence"/>
</dbReference>
<evidence type="ECO:0000313" key="10">
    <source>
        <dbReference type="EMBL" id="KAF7724779.1"/>
    </source>
</evidence>
<dbReference type="InterPro" id="IPR032675">
    <property type="entry name" value="LRR_dom_sf"/>
</dbReference>
<evidence type="ECO:0000256" key="6">
    <source>
        <dbReference type="SAM" id="MobiDB-lite"/>
    </source>
</evidence>
<comment type="caution">
    <text evidence="10">The sequence shown here is derived from an EMBL/GenBank/DDBJ whole genome shotgun (WGS) entry which is preliminary data.</text>
</comment>
<sequence>MTTRKTKGILKTIHKKPQSVTSDSSSSSWLSRIQSKLYATDDLSVSTLPRQELRRVTFRVKQLTTEHILYSPDDTTATEENFQPKAQLSQDELVDCSQELPKYYERACRMREEPALDPFMDILRSGDQGQSFSPLTTIDLSNQIIDRRQVGAMADILTIHTKLELLNLSSCGLDDDVGICLVYYNSIRPILNSLLIGESLPELNLSHNPFKTKGFKYLAIFISESRAIKSIDLSRCLPDKKALQFLSQGILVAPSLQHLNLDHCSLKSSMIESLAEGVRQSVSLTSLSLRNNWISHNAAPWIAAMLLNEVSIETYWQPPEYQRRGIRQLDLTGNNLQHAAVPLAQALYSNSSLVQLVLDNCQIRSEGCAILAEALIQALKTALAQNRTLLDLGLAETGLDSSAAIALAESLPENCSLTRLDLSRNPSITMAGVMALAISIKMNDTITFLDINIPQKIMHALSARYVLRNARYFASAAQGPSASRLMKLRTAMAECSEKLDAFGRSSGTSPARHVRPISRLTYKPLKNAQSEYTAECDNRRAWISGFTGSAGCAVVTQKTAALFTDGRYFLQASQELDPRAWTLMKEGLPGVPTWPEYLVKHLPPKSTVGFDPSVHTAEEVSKLAHDLSSVGSKLVPVANLVDTIRTDRPARPARPIHVHPIHLAGKSHFQKLDELRGEIRKRGCNATLISALDEITWLLNLRGSDIHCSPVFFAYCLVTQDKTTLYLHNELGRSGSDDIRLHLGDVEICEFSRLLEDLARTPGRFILDGSTNFSIVQTLGEDRIRYEPSLIALSKAVKNEAELVGVRACHRRDAAAVCQHFAWLEHSLQNGNRICEAEAADHLNNMRRQHPEYIGQSFDTIAATGANGAIVHYQPPSVGSALIDPRQIYLCDSGAHYLDGTTDITRTYLFMGQPTEFQQRAYTRVLQAHITLDQTVFPEGITGYQLDAIARRPMWQDGLDYRHGTGHGVGAYLNVHEGPHGIGRRPAYDKVALQKGMLVTNGNILEPGYYEDGQFGIRIENVLTVRKHSIQGYLGFEHLTFVPLGSRLMHHQLLSQAERRWINNYHEECRNILEPQLKTDKLTMAWVEKETARIDE</sequence>
<evidence type="ECO:0000256" key="5">
    <source>
        <dbReference type="ARBA" id="ARBA00023211"/>
    </source>
</evidence>
<dbReference type="InterPro" id="IPR033740">
    <property type="entry name" value="Pept_M24B"/>
</dbReference>
<evidence type="ECO:0000256" key="1">
    <source>
        <dbReference type="ARBA" id="ARBA00001936"/>
    </source>
</evidence>
<gene>
    <name evidence="10" type="ORF">EC973_000735</name>
</gene>
<dbReference type="InterPro" id="IPR036005">
    <property type="entry name" value="Creatinase/aminopeptidase-like"/>
</dbReference>
<keyword evidence="5" id="KW-0464">Manganese</keyword>
<feature type="region of interest" description="Disordered" evidence="6">
    <location>
        <begin position="1"/>
        <end position="26"/>
    </location>
</feature>
<dbReference type="SUPFAM" id="SSF52047">
    <property type="entry name" value="RNI-like"/>
    <property type="match status" value="1"/>
</dbReference>
<evidence type="ECO:0000259" key="9">
    <source>
        <dbReference type="Pfam" id="PF16188"/>
    </source>
</evidence>
<dbReference type="PANTHER" id="PTHR43763">
    <property type="entry name" value="XAA-PRO AMINOPEPTIDASE 1"/>
    <property type="match status" value="1"/>
</dbReference>
<dbReference type="SMART" id="SM00368">
    <property type="entry name" value="LRR_RI"/>
    <property type="match status" value="7"/>
</dbReference>
<comment type="similarity">
    <text evidence="2">Belongs to the peptidase M24B family.</text>
</comment>
<evidence type="ECO:0000256" key="3">
    <source>
        <dbReference type="ARBA" id="ARBA00022723"/>
    </source>
</evidence>
<dbReference type="InterPro" id="IPR000994">
    <property type="entry name" value="Pept_M24"/>
</dbReference>
<reference evidence="10" key="1">
    <citation type="submission" date="2020-01" db="EMBL/GenBank/DDBJ databases">
        <title>Genome Sequencing of Three Apophysomyces-Like Fungal Strains Confirms a Novel Fungal Genus in the Mucoromycota with divergent Burkholderia-like Endosymbiotic Bacteria.</title>
        <authorList>
            <person name="Stajich J.E."/>
            <person name="Macias A.M."/>
            <person name="Carter-House D."/>
            <person name="Lovett B."/>
            <person name="Kasson L.R."/>
            <person name="Berry K."/>
            <person name="Grigoriev I."/>
            <person name="Chang Y."/>
            <person name="Spatafora J."/>
            <person name="Kasson M.T."/>
        </authorList>
    </citation>
    <scope>NUCLEOTIDE SEQUENCE</scope>
    <source>
        <strain evidence="10">NRRL A-21654</strain>
    </source>
</reference>
<dbReference type="Pfam" id="PF00557">
    <property type="entry name" value="Peptidase_M24"/>
    <property type="match status" value="1"/>
</dbReference>
<dbReference type="SUPFAM" id="SSF53092">
    <property type="entry name" value="Creatinase/prolidase N-terminal domain"/>
    <property type="match status" value="1"/>
</dbReference>
<dbReference type="Pfam" id="PF13516">
    <property type="entry name" value="LRR_6"/>
    <property type="match status" value="1"/>
</dbReference>
<dbReference type="EMBL" id="JABAYA010000111">
    <property type="protein sequence ID" value="KAF7724779.1"/>
    <property type="molecule type" value="Genomic_DNA"/>
</dbReference>
<organism evidence="10 11">
    <name type="scientific">Apophysomyces ossiformis</name>
    <dbReference type="NCBI Taxonomy" id="679940"/>
    <lineage>
        <taxon>Eukaryota</taxon>
        <taxon>Fungi</taxon>
        <taxon>Fungi incertae sedis</taxon>
        <taxon>Mucoromycota</taxon>
        <taxon>Mucoromycotina</taxon>
        <taxon>Mucoromycetes</taxon>
        <taxon>Mucorales</taxon>
        <taxon>Mucorineae</taxon>
        <taxon>Mucoraceae</taxon>
        <taxon>Apophysomyces</taxon>
    </lineage>
</organism>
<dbReference type="CDD" id="cd01085">
    <property type="entry name" value="APP"/>
    <property type="match status" value="1"/>
</dbReference>
<dbReference type="PROSITE" id="PS00012">
    <property type="entry name" value="PHOSPHOPANTETHEINE"/>
    <property type="match status" value="1"/>
</dbReference>
<feature type="domain" description="Creatinase N-terminal" evidence="8">
    <location>
        <begin position="538"/>
        <end position="645"/>
    </location>
</feature>
<name>A0A8H7BQB0_9FUNG</name>
<dbReference type="InterPro" id="IPR032416">
    <property type="entry name" value="Peptidase_M24_C"/>
</dbReference>
<dbReference type="AlphaFoldDB" id="A0A8H7BQB0"/>
<evidence type="ECO:0000259" key="7">
    <source>
        <dbReference type="Pfam" id="PF00557"/>
    </source>
</evidence>
<keyword evidence="4" id="KW-0378">Hydrolase</keyword>
<dbReference type="GO" id="GO:0070006">
    <property type="term" value="F:metalloaminopeptidase activity"/>
    <property type="evidence" value="ECO:0007669"/>
    <property type="project" value="InterPro"/>
</dbReference>
<feature type="domain" description="Peptidase M24 C-terminal" evidence="9">
    <location>
        <begin position="1032"/>
        <end position="1094"/>
    </location>
</feature>
<dbReference type="InterPro" id="IPR029149">
    <property type="entry name" value="Creatin/AminoP/Spt16_N"/>
</dbReference>
<evidence type="ECO:0008006" key="12">
    <source>
        <dbReference type="Google" id="ProtNLM"/>
    </source>
</evidence>
<feature type="domain" description="Peptidase M24" evidence="7">
    <location>
        <begin position="806"/>
        <end position="1026"/>
    </location>
</feature>
<dbReference type="Pfam" id="PF16188">
    <property type="entry name" value="Peptidase_M24_C"/>
    <property type="match status" value="1"/>
</dbReference>
<dbReference type="InterPro" id="IPR001611">
    <property type="entry name" value="Leu-rich_rpt"/>
</dbReference>